<proteinExistence type="predicted"/>
<name>A0A0H5QK76_9EUKA</name>
<dbReference type="EMBL" id="HACM01001966">
    <property type="protein sequence ID" value="CRZ02408.1"/>
    <property type="molecule type" value="Transcribed_RNA"/>
</dbReference>
<dbReference type="AlphaFoldDB" id="A0A0H5QK76"/>
<protein>
    <submittedName>
        <fullName evidence="1">Uncharacterized protein</fullName>
    </submittedName>
</protein>
<feature type="non-terminal residue" evidence="1">
    <location>
        <position position="1"/>
    </location>
</feature>
<sequence>TRHEKVCHFLFKACRAKSSTVTAEAHADRDQANPLLRADLRVLGPAAPNGVSGNIDLTFIATTTAHNQALLARARPHVRPTTVTRAALRRMLEAREHEKNRKYQDAFQAQFTPIVV</sequence>
<reference evidence="1" key="1">
    <citation type="submission" date="2015-04" db="EMBL/GenBank/DDBJ databases">
        <title>The genome sequence of the plant pathogenic Rhizarian Plasmodiophora brassicae reveals insights in its biotrophic life cycle and the origin of chitin synthesis.</title>
        <authorList>
            <person name="Schwelm A."/>
            <person name="Fogelqvist J."/>
            <person name="Knaust A."/>
            <person name="Julke S."/>
            <person name="Lilja T."/>
            <person name="Dhandapani V."/>
            <person name="Bonilla-Rosso G."/>
            <person name="Karlsson M."/>
            <person name="Shevchenko A."/>
            <person name="Choi S.R."/>
            <person name="Kim H.G."/>
            <person name="Park J.Y."/>
            <person name="Lim Y.P."/>
            <person name="Ludwig-Muller J."/>
            <person name="Dixelius C."/>
        </authorList>
    </citation>
    <scope>NUCLEOTIDE SEQUENCE</scope>
    <source>
        <tissue evidence="1">Potato root galls</tissue>
    </source>
</reference>
<organism evidence="1">
    <name type="scientific">Spongospora subterranea</name>
    <dbReference type="NCBI Taxonomy" id="70186"/>
    <lineage>
        <taxon>Eukaryota</taxon>
        <taxon>Sar</taxon>
        <taxon>Rhizaria</taxon>
        <taxon>Endomyxa</taxon>
        <taxon>Phytomyxea</taxon>
        <taxon>Plasmodiophorida</taxon>
        <taxon>Plasmodiophoridae</taxon>
        <taxon>Spongospora</taxon>
    </lineage>
</organism>
<accession>A0A0H5QK76</accession>
<evidence type="ECO:0000313" key="1">
    <source>
        <dbReference type="EMBL" id="CRZ02408.1"/>
    </source>
</evidence>
<feature type="non-terminal residue" evidence="1">
    <location>
        <position position="116"/>
    </location>
</feature>